<sequence length="496" mass="51406">MLRALGLDALVDLLESANYGVCITGEDHSWVYLNPAGAAVIGRPFAELAGQDYLQSFAEHERAALLELEHDQRAGDTGFYANTVVRPDGSEVGITWSGSVLRVGDRELAPAVFHPTFGLGPSDTEAVVPGAAAAGIAEGAPVEEVLASLAREAVDRSRALGCLLLAEADEADGGRLLLRASAGLPPGTGDAVAEAGLSVSDLPGGELLTAGRLLLLSDGRQRLERSSPPLAEHLAGLCWQGAAALPLHRGGRTVGCLLLLMPASVTAPTKSELTSWSALGAHASVALADEQLRAQAAELERRRLGRDLHDSLSASLFSLHARAQAVRRGLAAGDGELVAAAARDLEELSRQAVAELRATVTGIRGGSPDLAGALTDLARTCTARDGLPVRLRLAAGLPAVDAEHTEHLARIAAEALHNCVKHARAGSAELALEVRGSELVLTVADDGRGFDPGAPRGGGHGQRTMRERALLCGGWLHVDSAPGRGTRLVVRVPLPG</sequence>
<dbReference type="SMART" id="SM00091">
    <property type="entry name" value="PAS"/>
    <property type="match status" value="1"/>
</dbReference>
<keyword evidence="2" id="KW-0418">Kinase</keyword>
<dbReference type="SUPFAM" id="SSF55874">
    <property type="entry name" value="ATPase domain of HSP90 chaperone/DNA topoisomerase II/histidine kinase"/>
    <property type="match status" value="1"/>
</dbReference>
<keyword evidence="1" id="KW-0808">Transferase</keyword>
<dbReference type="Pfam" id="PF07730">
    <property type="entry name" value="HisKA_3"/>
    <property type="match status" value="1"/>
</dbReference>
<dbReference type="InterPro" id="IPR003018">
    <property type="entry name" value="GAF"/>
</dbReference>
<gene>
    <name evidence="5" type="ORF">SAMN04488107_2394</name>
</gene>
<dbReference type="CDD" id="cd00130">
    <property type="entry name" value="PAS"/>
    <property type="match status" value="1"/>
</dbReference>
<dbReference type="PANTHER" id="PTHR24421">
    <property type="entry name" value="NITRATE/NITRITE SENSOR PROTEIN NARX-RELATED"/>
    <property type="match status" value="1"/>
</dbReference>
<evidence type="ECO:0000256" key="1">
    <source>
        <dbReference type="ARBA" id="ARBA00022679"/>
    </source>
</evidence>
<dbReference type="InterPro" id="IPR000014">
    <property type="entry name" value="PAS"/>
</dbReference>
<dbReference type="SUPFAM" id="SSF55785">
    <property type="entry name" value="PYP-like sensor domain (PAS domain)"/>
    <property type="match status" value="1"/>
</dbReference>
<dbReference type="PROSITE" id="PS50109">
    <property type="entry name" value="HIS_KIN"/>
    <property type="match status" value="1"/>
</dbReference>
<keyword evidence="3" id="KW-0902">Two-component regulatory system</keyword>
<dbReference type="CDD" id="cd16917">
    <property type="entry name" value="HATPase_UhpB-NarQ-NarX-like"/>
    <property type="match status" value="1"/>
</dbReference>
<dbReference type="SUPFAM" id="SSF55781">
    <property type="entry name" value="GAF domain-like"/>
    <property type="match status" value="1"/>
</dbReference>
<dbReference type="GO" id="GO:0000155">
    <property type="term" value="F:phosphorelay sensor kinase activity"/>
    <property type="evidence" value="ECO:0007669"/>
    <property type="project" value="InterPro"/>
</dbReference>
<reference evidence="6" key="1">
    <citation type="submission" date="2017-06" db="EMBL/GenBank/DDBJ databases">
        <authorList>
            <person name="Varghese N."/>
            <person name="Submissions S."/>
        </authorList>
    </citation>
    <scope>NUCLEOTIDE SEQUENCE [LARGE SCALE GENOMIC DNA]</scope>
    <source>
        <strain evidence="6">DSM 45423</strain>
    </source>
</reference>
<protein>
    <submittedName>
        <fullName evidence="5">PAS domain S-box-containing protein</fullName>
    </submittedName>
</protein>
<dbReference type="Pfam" id="PF13185">
    <property type="entry name" value="GAF_2"/>
    <property type="match status" value="1"/>
</dbReference>
<name>A0A239E7M1_9ACTN</name>
<dbReference type="NCBIfam" id="TIGR00229">
    <property type="entry name" value="sensory_box"/>
    <property type="match status" value="1"/>
</dbReference>
<dbReference type="InterPro" id="IPR035965">
    <property type="entry name" value="PAS-like_dom_sf"/>
</dbReference>
<dbReference type="Gene3D" id="3.30.565.10">
    <property type="entry name" value="Histidine kinase-like ATPase, C-terminal domain"/>
    <property type="match status" value="1"/>
</dbReference>
<dbReference type="InterPro" id="IPR011712">
    <property type="entry name" value="Sig_transdc_His_kin_sub3_dim/P"/>
</dbReference>
<feature type="domain" description="Histidine kinase" evidence="4">
    <location>
        <begin position="408"/>
        <end position="496"/>
    </location>
</feature>
<accession>A0A239E7M1</accession>
<dbReference type="Gene3D" id="3.30.450.40">
    <property type="match status" value="1"/>
</dbReference>
<dbReference type="Gene3D" id="3.30.450.20">
    <property type="entry name" value="PAS domain"/>
    <property type="match status" value="1"/>
</dbReference>
<dbReference type="InterPro" id="IPR029016">
    <property type="entry name" value="GAF-like_dom_sf"/>
</dbReference>
<keyword evidence="6" id="KW-1185">Reference proteome</keyword>
<evidence type="ECO:0000313" key="5">
    <source>
        <dbReference type="EMBL" id="SNS39922.1"/>
    </source>
</evidence>
<dbReference type="InterPro" id="IPR050482">
    <property type="entry name" value="Sensor_HK_TwoCompSys"/>
</dbReference>
<evidence type="ECO:0000256" key="3">
    <source>
        <dbReference type="ARBA" id="ARBA00023012"/>
    </source>
</evidence>
<dbReference type="GO" id="GO:0046983">
    <property type="term" value="F:protein dimerization activity"/>
    <property type="evidence" value="ECO:0007669"/>
    <property type="project" value="InterPro"/>
</dbReference>
<dbReference type="EMBL" id="FZOH01000004">
    <property type="protein sequence ID" value="SNS39922.1"/>
    <property type="molecule type" value="Genomic_DNA"/>
</dbReference>
<dbReference type="Pfam" id="PF02518">
    <property type="entry name" value="HATPase_c"/>
    <property type="match status" value="1"/>
</dbReference>
<dbReference type="InterPro" id="IPR036890">
    <property type="entry name" value="HATPase_C_sf"/>
</dbReference>
<dbReference type="InterPro" id="IPR003594">
    <property type="entry name" value="HATPase_dom"/>
</dbReference>
<dbReference type="GO" id="GO:0016020">
    <property type="term" value="C:membrane"/>
    <property type="evidence" value="ECO:0007669"/>
    <property type="project" value="InterPro"/>
</dbReference>
<dbReference type="SMART" id="SM00387">
    <property type="entry name" value="HATPase_c"/>
    <property type="match status" value="1"/>
</dbReference>
<dbReference type="AlphaFoldDB" id="A0A239E7M1"/>
<evidence type="ECO:0000313" key="6">
    <source>
        <dbReference type="Proteomes" id="UP000198386"/>
    </source>
</evidence>
<organism evidence="5 6">
    <name type="scientific">Geodermatophilus saharensis</name>
    <dbReference type="NCBI Taxonomy" id="1137994"/>
    <lineage>
        <taxon>Bacteria</taxon>
        <taxon>Bacillati</taxon>
        <taxon>Actinomycetota</taxon>
        <taxon>Actinomycetes</taxon>
        <taxon>Geodermatophilales</taxon>
        <taxon>Geodermatophilaceae</taxon>
        <taxon>Geodermatophilus</taxon>
    </lineage>
</organism>
<dbReference type="InterPro" id="IPR005467">
    <property type="entry name" value="His_kinase_dom"/>
</dbReference>
<evidence type="ECO:0000256" key="2">
    <source>
        <dbReference type="ARBA" id="ARBA00022777"/>
    </source>
</evidence>
<evidence type="ECO:0000259" key="4">
    <source>
        <dbReference type="PROSITE" id="PS50109"/>
    </source>
</evidence>
<proteinExistence type="predicted"/>
<dbReference type="Proteomes" id="UP000198386">
    <property type="component" value="Unassembled WGS sequence"/>
</dbReference>
<dbReference type="Gene3D" id="1.20.5.1930">
    <property type="match status" value="1"/>
</dbReference>